<organism evidence="1 2">
    <name type="scientific">Sediminicoccus rosea</name>
    <dbReference type="NCBI Taxonomy" id="1225128"/>
    <lineage>
        <taxon>Bacteria</taxon>
        <taxon>Pseudomonadati</taxon>
        <taxon>Pseudomonadota</taxon>
        <taxon>Alphaproteobacteria</taxon>
        <taxon>Acetobacterales</taxon>
        <taxon>Roseomonadaceae</taxon>
        <taxon>Sediminicoccus</taxon>
    </lineage>
</organism>
<dbReference type="SUPFAM" id="SSF75169">
    <property type="entry name" value="DsrEFH-like"/>
    <property type="match status" value="1"/>
</dbReference>
<dbReference type="RefSeq" id="WP_318648949.1">
    <property type="nucleotide sequence ID" value="NZ_CP137852.1"/>
</dbReference>
<protein>
    <submittedName>
        <fullName evidence="1">DsrE family protein</fullName>
    </submittedName>
</protein>
<reference evidence="1 2" key="1">
    <citation type="submission" date="2023-11" db="EMBL/GenBank/DDBJ databases">
        <title>Arctic aerobic anoxygenic photoheterotroph Sediminicoccus rosea KRV36 adapts its photosynthesis to long days of polar summer.</title>
        <authorList>
            <person name="Tomasch J."/>
            <person name="Kopejtka K."/>
            <person name="Bily T."/>
            <person name="Gardiner A.T."/>
            <person name="Gardian Z."/>
            <person name="Shivaramu S."/>
            <person name="Koblizek M."/>
            <person name="Engelhardt F."/>
            <person name="Kaftan D."/>
        </authorList>
    </citation>
    <scope>NUCLEOTIDE SEQUENCE [LARGE SCALE GENOMIC DNA]</scope>
    <source>
        <strain evidence="1 2">R-30</strain>
    </source>
</reference>
<dbReference type="Proteomes" id="UP001305521">
    <property type="component" value="Chromosome"/>
</dbReference>
<keyword evidence="2" id="KW-1185">Reference proteome</keyword>
<dbReference type="PANTHER" id="PTHR34655">
    <property type="entry name" value="CONSERVED WITHIN P. AEROPHILUM"/>
    <property type="match status" value="1"/>
</dbReference>
<evidence type="ECO:0000313" key="1">
    <source>
        <dbReference type="EMBL" id="WPB84985.1"/>
    </source>
</evidence>
<dbReference type="Pfam" id="PF02635">
    <property type="entry name" value="DsrE"/>
    <property type="match status" value="1"/>
</dbReference>
<dbReference type="PANTHER" id="PTHR34655:SF1">
    <property type="match status" value="1"/>
</dbReference>
<proteinExistence type="predicted"/>
<evidence type="ECO:0000313" key="2">
    <source>
        <dbReference type="Proteomes" id="UP001305521"/>
    </source>
</evidence>
<accession>A0ABZ0PIL8</accession>
<dbReference type="InterPro" id="IPR003787">
    <property type="entry name" value="Sulphur_relay_DsrE/F-like"/>
</dbReference>
<sequence length="123" mass="12555">MNALGLLLISGGHERAHYALMLATAAAALGRPVTLFATNGGCRLLLKAAPLEHDPREAELARAGVATITTLMEAARALEIRRIACEAGLKAEGLEGEELAPGTELAGIVTFLGAVGGGQVISL</sequence>
<dbReference type="EMBL" id="CP137852">
    <property type="protein sequence ID" value="WPB84985.1"/>
    <property type="molecule type" value="Genomic_DNA"/>
</dbReference>
<name>A0ABZ0PIL8_9PROT</name>
<dbReference type="Gene3D" id="3.40.1260.10">
    <property type="entry name" value="DsrEFH-like"/>
    <property type="match status" value="1"/>
</dbReference>
<dbReference type="InterPro" id="IPR027396">
    <property type="entry name" value="DsrEFH-like"/>
</dbReference>
<gene>
    <name evidence="1" type="ORF">R9Z33_23195</name>
</gene>